<feature type="transmembrane region" description="Helical" evidence="2">
    <location>
        <begin position="266"/>
        <end position="284"/>
    </location>
</feature>
<keyword evidence="2" id="KW-1133">Transmembrane helix</keyword>
<comment type="caution">
    <text evidence="3">The sequence shown here is derived from an EMBL/GenBank/DDBJ whole genome shotgun (WGS) entry which is preliminary data.</text>
</comment>
<feature type="transmembrane region" description="Helical" evidence="2">
    <location>
        <begin position="109"/>
        <end position="133"/>
    </location>
</feature>
<dbReference type="EMBL" id="JAVDYF010000001">
    <property type="protein sequence ID" value="MDR7355864.1"/>
    <property type="molecule type" value="Genomic_DNA"/>
</dbReference>
<keyword evidence="2" id="KW-0812">Transmembrane</keyword>
<accession>A0ABU2BEQ2</accession>
<evidence type="ECO:0000313" key="4">
    <source>
        <dbReference type="Proteomes" id="UP001183619"/>
    </source>
</evidence>
<name>A0ABU2BEQ2_9CORY</name>
<keyword evidence="4" id="KW-1185">Reference proteome</keyword>
<feature type="transmembrane region" description="Helical" evidence="2">
    <location>
        <begin position="197"/>
        <end position="222"/>
    </location>
</feature>
<proteinExistence type="predicted"/>
<sequence length="306" mass="34000">MDNQPFNPYMPTNPYQGAQPAHNPYSHTPTMPYTGMLSIRASLKYAFTATFNALWIWLALSLLHTATLGVTNAIQERIRQNDLLVEHLMHGDEFPWLEILNVVFAPQNLAISFIFHLLTTTFFVPLFLAIALVQLDGLKLHWENIKPKLSSLRGFVTAALLWVIVQTPLAVLMIFFLDLPYRDLVTGTIVGSFSYSIAVFCVGTAWAVLTITLFFFMVHSVLDGKATVFGALGESFSLFAQHPLRVFAGLLSIHVINTLMTLSTCGLGALLVAPLLANFSAHLYRQLSNQRYTQVLSAGNNPPFTP</sequence>
<keyword evidence="2" id="KW-0472">Membrane</keyword>
<protein>
    <submittedName>
        <fullName evidence="3">Membrane protein</fullName>
    </submittedName>
</protein>
<dbReference type="Proteomes" id="UP001183619">
    <property type="component" value="Unassembled WGS sequence"/>
</dbReference>
<reference evidence="3 4" key="1">
    <citation type="submission" date="2023-07" db="EMBL/GenBank/DDBJ databases">
        <title>Sequencing the genomes of 1000 actinobacteria strains.</title>
        <authorList>
            <person name="Klenk H.-P."/>
        </authorList>
    </citation>
    <scope>NUCLEOTIDE SEQUENCE [LARGE SCALE GENOMIC DNA]</scope>
    <source>
        <strain evidence="3 4">DSM 44508</strain>
    </source>
</reference>
<evidence type="ECO:0000256" key="1">
    <source>
        <dbReference type="SAM" id="MobiDB-lite"/>
    </source>
</evidence>
<evidence type="ECO:0000256" key="2">
    <source>
        <dbReference type="SAM" id="Phobius"/>
    </source>
</evidence>
<evidence type="ECO:0000313" key="3">
    <source>
        <dbReference type="EMBL" id="MDR7355864.1"/>
    </source>
</evidence>
<organism evidence="3 4">
    <name type="scientific">Corynebacterium felinum</name>
    <dbReference type="NCBI Taxonomy" id="131318"/>
    <lineage>
        <taxon>Bacteria</taxon>
        <taxon>Bacillati</taxon>
        <taxon>Actinomycetota</taxon>
        <taxon>Actinomycetes</taxon>
        <taxon>Mycobacteriales</taxon>
        <taxon>Corynebacteriaceae</taxon>
        <taxon>Corynebacterium</taxon>
    </lineage>
</organism>
<dbReference type="RefSeq" id="WP_277105003.1">
    <property type="nucleotide sequence ID" value="NZ_CP047209.1"/>
</dbReference>
<gene>
    <name evidence="3" type="ORF">J2S37_002402</name>
</gene>
<feature type="transmembrane region" description="Helical" evidence="2">
    <location>
        <begin position="154"/>
        <end position="177"/>
    </location>
</feature>
<feature type="region of interest" description="Disordered" evidence="1">
    <location>
        <begin position="1"/>
        <end position="20"/>
    </location>
</feature>